<gene>
    <name evidence="3" type="ORF">AKJ09_03901</name>
</gene>
<evidence type="ECO:0008006" key="5">
    <source>
        <dbReference type="Google" id="ProtNLM"/>
    </source>
</evidence>
<protein>
    <recommendedName>
        <fullName evidence="5">Lipoprotein</fullName>
    </recommendedName>
</protein>
<dbReference type="PROSITE" id="PS51257">
    <property type="entry name" value="PROKAR_LIPOPROTEIN"/>
    <property type="match status" value="1"/>
</dbReference>
<feature type="chain" id="PRO_5005466043" description="Lipoprotein" evidence="2">
    <location>
        <begin position="26"/>
        <end position="270"/>
    </location>
</feature>
<keyword evidence="2" id="KW-0732">Signal</keyword>
<accession>A0A0K1PUP3</accession>
<dbReference type="RefSeq" id="WP_146648405.1">
    <property type="nucleotide sequence ID" value="NZ_CP012333.1"/>
</dbReference>
<dbReference type="EMBL" id="CP012333">
    <property type="protein sequence ID" value="AKU97237.1"/>
    <property type="molecule type" value="Genomic_DNA"/>
</dbReference>
<evidence type="ECO:0000256" key="1">
    <source>
        <dbReference type="SAM" id="MobiDB-lite"/>
    </source>
</evidence>
<reference evidence="3 4" key="1">
    <citation type="submission" date="2015-08" db="EMBL/GenBank/DDBJ databases">
        <authorList>
            <person name="Babu N.S."/>
            <person name="Beckwith C.J."/>
            <person name="Beseler K.G."/>
            <person name="Brison A."/>
            <person name="Carone J.V."/>
            <person name="Caskin T.P."/>
            <person name="Diamond M."/>
            <person name="Durham M.E."/>
            <person name="Foxe J.M."/>
            <person name="Go M."/>
            <person name="Henderson B.A."/>
            <person name="Jones I.B."/>
            <person name="McGettigan J.A."/>
            <person name="Micheletti S.J."/>
            <person name="Nasrallah M.E."/>
            <person name="Ortiz D."/>
            <person name="Piller C.R."/>
            <person name="Privatt S.R."/>
            <person name="Schneider S.L."/>
            <person name="Sharp S."/>
            <person name="Smith T.C."/>
            <person name="Stanton J.D."/>
            <person name="Ullery H.E."/>
            <person name="Wilson R.J."/>
            <person name="Serrano M.G."/>
            <person name="Buck G."/>
            <person name="Lee V."/>
            <person name="Wang Y."/>
            <person name="Carvalho R."/>
            <person name="Voegtly L."/>
            <person name="Shi R."/>
            <person name="Duckworth R."/>
            <person name="Johnson A."/>
            <person name="Loviza R."/>
            <person name="Walstead R."/>
            <person name="Shah Z."/>
            <person name="Kiflezghi M."/>
            <person name="Wade K."/>
            <person name="Ball S.L."/>
            <person name="Bradley K.W."/>
            <person name="Asai D.J."/>
            <person name="Bowman C.A."/>
            <person name="Russell D.A."/>
            <person name="Pope W.H."/>
            <person name="Jacobs-Sera D."/>
            <person name="Hendrix R.W."/>
            <person name="Hatfull G.F."/>
        </authorList>
    </citation>
    <scope>NUCLEOTIDE SEQUENCE [LARGE SCALE GENOMIC DNA]</scope>
    <source>
        <strain evidence="3 4">DSM 27648</strain>
    </source>
</reference>
<keyword evidence="4" id="KW-1185">Reference proteome</keyword>
<proteinExistence type="predicted"/>
<feature type="signal peptide" evidence="2">
    <location>
        <begin position="1"/>
        <end position="25"/>
    </location>
</feature>
<dbReference type="Proteomes" id="UP000064967">
    <property type="component" value="Chromosome"/>
</dbReference>
<evidence type="ECO:0000313" key="3">
    <source>
        <dbReference type="EMBL" id="AKU97237.1"/>
    </source>
</evidence>
<sequence length="270" mass="27559">MLAVFRLATSRFAKFSGFPILPVLAAAVALGGCDDKAASSRDKAPAASASSVASVVTPPSAAPPAPASPPQLAIYEGGASVGGERIDFTAPDPKGRLAAALSGKPIAGEEIVVDAARNNKTPQVALVFAALSEAKAKSARIRTPKRDRSNAEITFPLGVKRPDCTVVGFIGKDVSINVWPVSGGTAQRYAKGMAGPDITLGSAGVRKQLATCDSPVWAVSSDDSVQWGLVVDLVLGVMHPEEGPPPAGNHGGSVVLLTKPPVPGRKVEND</sequence>
<name>A0A0K1PUP3_9BACT</name>
<evidence type="ECO:0000256" key="2">
    <source>
        <dbReference type="SAM" id="SignalP"/>
    </source>
</evidence>
<dbReference type="KEGG" id="llu:AKJ09_03901"/>
<organism evidence="3 4">
    <name type="scientific">Labilithrix luteola</name>
    <dbReference type="NCBI Taxonomy" id="1391654"/>
    <lineage>
        <taxon>Bacteria</taxon>
        <taxon>Pseudomonadati</taxon>
        <taxon>Myxococcota</taxon>
        <taxon>Polyangia</taxon>
        <taxon>Polyangiales</taxon>
        <taxon>Labilitrichaceae</taxon>
        <taxon>Labilithrix</taxon>
    </lineage>
</organism>
<feature type="region of interest" description="Disordered" evidence="1">
    <location>
        <begin position="242"/>
        <end position="270"/>
    </location>
</feature>
<dbReference type="AlphaFoldDB" id="A0A0K1PUP3"/>
<evidence type="ECO:0000313" key="4">
    <source>
        <dbReference type="Proteomes" id="UP000064967"/>
    </source>
</evidence>